<sequence length="666" mass="73756">MAPYTGFDTDQIKDKARKDLLYLLEGVRGKKILVIERELGDSLRLFVKYSTLLEYGVTKTFFLENGDADVSQQNVVFIARGECAKHAQSIADHIKRMQRETQTGHEFSIFWVPRRTLVSEKILEDAGVLGDTSVAEFPLYFMPLEKDLLSLGLEDSFADLYLRKDPTPIFIMARALMLIQQKHGLFPRITGKGDNGKKLADLLARMRQELTAGEDSTESTKLGLTPSNNMESLIVIDREVDFATPLLTQLTYEGLIDEVVGISNNRAMVDTSIVGAATQAPVGTSRGSVSSASTQEKKRQIELDSSDKLYPQLRDTNFAIVGPLLNKVARRLKDNYDQFSNRQTNQTVAEMRGFVDNYPSYQAEQKSLKVHTGLAEEIMKHTRTDQFTSLLEIQQNLAAGADPASQHDPIEELIAREAPLTEVLRVLCLESCISGGIKPRELEIFKRNILQAYGYQHILTLDALEKLQLLLSRTSPMATMIPISSTVATAATKTNYTYLRKALRLIVDEVNEQDPNDIAYVYSGYAPLSIRLVQCILQKQYLTSITRGGGANSGAVGTGGASQGWRGFEEVIKHVRGQTFDEVQKGEDKAVKARALLTGSGEKKTVFVVFLGGITFTEIAALRFIAKKEEARKQIIICTTSIISGPRIMDVAIEKGTLGKNTAPAV</sequence>
<dbReference type="InterPro" id="IPR043155">
    <property type="entry name" value="VPS33_dom3b"/>
</dbReference>
<dbReference type="InterPro" id="IPR036045">
    <property type="entry name" value="Sec1-like_sf"/>
</dbReference>
<dbReference type="Proteomes" id="UP000696280">
    <property type="component" value="Unassembled WGS sequence"/>
</dbReference>
<keyword evidence="4" id="KW-1185">Reference proteome</keyword>
<comment type="similarity">
    <text evidence="1">Belongs to the STXBP/unc-18/SEC1 family.</text>
</comment>
<feature type="region of interest" description="Disordered" evidence="2">
    <location>
        <begin position="281"/>
        <end position="300"/>
    </location>
</feature>
<dbReference type="Pfam" id="PF00995">
    <property type="entry name" value="Sec1"/>
    <property type="match status" value="1"/>
</dbReference>
<dbReference type="Gene3D" id="3.40.50.1910">
    <property type="match status" value="1"/>
</dbReference>
<accession>A0A9N9PKB1</accession>
<dbReference type="InterPro" id="IPR043154">
    <property type="entry name" value="Sec-1-like_dom1"/>
</dbReference>
<dbReference type="Gene3D" id="3.90.830.10">
    <property type="entry name" value="Syntaxin Binding Protein 1, Chain A, domain 2"/>
    <property type="match status" value="1"/>
</dbReference>
<evidence type="ECO:0008006" key="5">
    <source>
        <dbReference type="Google" id="ProtNLM"/>
    </source>
</evidence>
<dbReference type="InterPro" id="IPR027482">
    <property type="entry name" value="Sec1-like_dom2"/>
</dbReference>
<dbReference type="PANTHER" id="PTHR11679">
    <property type="entry name" value="VESICLE PROTEIN SORTING-ASSOCIATED"/>
    <property type="match status" value="1"/>
</dbReference>
<dbReference type="GO" id="GO:0016192">
    <property type="term" value="P:vesicle-mediated transport"/>
    <property type="evidence" value="ECO:0007669"/>
    <property type="project" value="InterPro"/>
</dbReference>
<reference evidence="3" key="1">
    <citation type="submission" date="2021-07" db="EMBL/GenBank/DDBJ databases">
        <authorList>
            <person name="Durling M."/>
        </authorList>
    </citation>
    <scope>NUCLEOTIDE SEQUENCE</scope>
</reference>
<dbReference type="InterPro" id="IPR043127">
    <property type="entry name" value="Sec-1-like_dom3a"/>
</dbReference>
<evidence type="ECO:0000313" key="4">
    <source>
        <dbReference type="Proteomes" id="UP000696280"/>
    </source>
</evidence>
<dbReference type="SUPFAM" id="SSF56815">
    <property type="entry name" value="Sec1/munc18-like (SM) proteins"/>
    <property type="match status" value="1"/>
</dbReference>
<comment type="caution">
    <text evidence="3">The sequence shown here is derived from an EMBL/GenBank/DDBJ whole genome shotgun (WGS) entry which is preliminary data.</text>
</comment>
<dbReference type="InterPro" id="IPR001619">
    <property type="entry name" value="Sec1-like"/>
</dbReference>
<dbReference type="EMBL" id="CAJVRL010000025">
    <property type="protein sequence ID" value="CAG8949671.1"/>
    <property type="molecule type" value="Genomic_DNA"/>
</dbReference>
<name>A0A9N9PKB1_9HELO</name>
<protein>
    <recommendedName>
        <fullName evidence="5">Vacuolar protein sorting-associated protein 33A</fullName>
    </recommendedName>
</protein>
<evidence type="ECO:0000256" key="2">
    <source>
        <dbReference type="SAM" id="MobiDB-lite"/>
    </source>
</evidence>
<feature type="compositionally biased region" description="Polar residues" evidence="2">
    <location>
        <begin position="281"/>
        <end position="294"/>
    </location>
</feature>
<gene>
    <name evidence="3" type="ORF">HYFRA_00003989</name>
</gene>
<evidence type="ECO:0000313" key="3">
    <source>
        <dbReference type="EMBL" id="CAG8949671.1"/>
    </source>
</evidence>
<proteinExistence type="inferred from homology"/>
<dbReference type="OrthoDB" id="10262287at2759"/>
<evidence type="ECO:0000256" key="1">
    <source>
        <dbReference type="ARBA" id="ARBA00009884"/>
    </source>
</evidence>
<dbReference type="AlphaFoldDB" id="A0A9N9PKB1"/>
<organism evidence="3 4">
    <name type="scientific">Hymenoscyphus fraxineus</name>
    <dbReference type="NCBI Taxonomy" id="746836"/>
    <lineage>
        <taxon>Eukaryota</taxon>
        <taxon>Fungi</taxon>
        <taxon>Dikarya</taxon>
        <taxon>Ascomycota</taxon>
        <taxon>Pezizomycotina</taxon>
        <taxon>Leotiomycetes</taxon>
        <taxon>Helotiales</taxon>
        <taxon>Helotiaceae</taxon>
        <taxon>Hymenoscyphus</taxon>
    </lineage>
</organism>
<dbReference type="Gene3D" id="1.25.40.850">
    <property type="match status" value="1"/>
</dbReference>
<dbReference type="Gene3D" id="3.40.50.2060">
    <property type="match status" value="1"/>
</dbReference>